<sequence>MGNAKGYILAIALPSHIHTSLYLCHEESEDFSKPKIIWGEISDKSKFAFDFLGEYIPEATSFYMKGECIEYLLSALNSSVSEWLFSKVGTTTGVGTIRWKKYTIEQLIVAKLSTEQLNTHLAAFNDLKVGKMSITDFECFSNKLMYDVYKLTSDEIQYIENQQIV</sequence>
<evidence type="ECO:0000313" key="2">
    <source>
        <dbReference type="EMBL" id="RHF83633.1"/>
    </source>
</evidence>
<reference evidence="2 3" key="1">
    <citation type="submission" date="2018-08" db="EMBL/GenBank/DDBJ databases">
        <title>A genome reference for cultivated species of the human gut microbiota.</title>
        <authorList>
            <person name="Zou Y."/>
            <person name="Xue W."/>
            <person name="Luo G."/>
        </authorList>
    </citation>
    <scope>NUCLEOTIDE SEQUENCE [LARGE SCALE GENOMIC DNA]</scope>
    <source>
        <strain evidence="2 3">AM23-23</strain>
    </source>
</reference>
<name>A0A414QS65_9BACT</name>
<protein>
    <recommendedName>
        <fullName evidence="1">TaqI-like C-terminal specificity domain-containing protein</fullName>
    </recommendedName>
</protein>
<gene>
    <name evidence="2" type="ORF">DW653_16415</name>
</gene>
<dbReference type="EMBL" id="QRHQ01000063">
    <property type="protein sequence ID" value="RHF83633.1"/>
    <property type="molecule type" value="Genomic_DNA"/>
</dbReference>
<feature type="domain" description="TaqI-like C-terminal specificity" evidence="1">
    <location>
        <begin position="29"/>
        <end position="107"/>
    </location>
</feature>
<evidence type="ECO:0000313" key="3">
    <source>
        <dbReference type="Proteomes" id="UP000283485"/>
    </source>
</evidence>
<accession>A0A414QS65</accession>
<dbReference type="AlphaFoldDB" id="A0A414QS65"/>
<organism evidence="2 3">
    <name type="scientific">Phocaeicola plebeius</name>
    <dbReference type="NCBI Taxonomy" id="310297"/>
    <lineage>
        <taxon>Bacteria</taxon>
        <taxon>Pseudomonadati</taxon>
        <taxon>Bacteroidota</taxon>
        <taxon>Bacteroidia</taxon>
        <taxon>Bacteroidales</taxon>
        <taxon>Bacteroidaceae</taxon>
        <taxon>Phocaeicola</taxon>
    </lineage>
</organism>
<proteinExistence type="predicted"/>
<dbReference type="Proteomes" id="UP000283485">
    <property type="component" value="Unassembled WGS sequence"/>
</dbReference>
<dbReference type="RefSeq" id="WP_011203102.1">
    <property type="nucleotide sequence ID" value="NZ_DBFJNX010000013.1"/>
</dbReference>
<dbReference type="InterPro" id="IPR025931">
    <property type="entry name" value="TaqI_C"/>
</dbReference>
<dbReference type="Pfam" id="PF12950">
    <property type="entry name" value="TaqI_C"/>
    <property type="match status" value="1"/>
</dbReference>
<comment type="caution">
    <text evidence="2">The sequence shown here is derived from an EMBL/GenBank/DDBJ whole genome shotgun (WGS) entry which is preliminary data.</text>
</comment>
<evidence type="ECO:0000259" key="1">
    <source>
        <dbReference type="Pfam" id="PF12950"/>
    </source>
</evidence>